<name>A0A834TD49_9FABA</name>
<proteinExistence type="predicted"/>
<dbReference type="Proteomes" id="UP000634136">
    <property type="component" value="Unassembled WGS sequence"/>
</dbReference>
<feature type="region of interest" description="Disordered" evidence="1">
    <location>
        <begin position="1"/>
        <end position="50"/>
    </location>
</feature>
<protein>
    <submittedName>
        <fullName evidence="2">Uncharacterized protein</fullName>
    </submittedName>
</protein>
<evidence type="ECO:0000256" key="1">
    <source>
        <dbReference type="SAM" id="MobiDB-lite"/>
    </source>
</evidence>
<organism evidence="2 3">
    <name type="scientific">Senna tora</name>
    <dbReference type="NCBI Taxonomy" id="362788"/>
    <lineage>
        <taxon>Eukaryota</taxon>
        <taxon>Viridiplantae</taxon>
        <taxon>Streptophyta</taxon>
        <taxon>Embryophyta</taxon>
        <taxon>Tracheophyta</taxon>
        <taxon>Spermatophyta</taxon>
        <taxon>Magnoliopsida</taxon>
        <taxon>eudicotyledons</taxon>
        <taxon>Gunneridae</taxon>
        <taxon>Pentapetalae</taxon>
        <taxon>rosids</taxon>
        <taxon>fabids</taxon>
        <taxon>Fabales</taxon>
        <taxon>Fabaceae</taxon>
        <taxon>Caesalpinioideae</taxon>
        <taxon>Cassia clade</taxon>
        <taxon>Senna</taxon>
    </lineage>
</organism>
<accession>A0A834TD49</accession>
<comment type="caution">
    <text evidence="2">The sequence shown here is derived from an EMBL/GenBank/DDBJ whole genome shotgun (WGS) entry which is preliminary data.</text>
</comment>
<sequence>MGRNKRGGSVINRAMEEGYYGKMQREERGPRDGKESKKPRCSGDEKTRVSSSVQFQLSRLEAMKTEELNLTIVHL</sequence>
<reference evidence="2" key="1">
    <citation type="submission" date="2020-09" db="EMBL/GenBank/DDBJ databases">
        <title>Genome-Enabled Discovery of Anthraquinone Biosynthesis in Senna tora.</title>
        <authorList>
            <person name="Kang S.-H."/>
            <person name="Pandey R.P."/>
            <person name="Lee C.-M."/>
            <person name="Sim J.-S."/>
            <person name="Jeong J.-T."/>
            <person name="Choi B.-S."/>
            <person name="Jung M."/>
            <person name="Ginzburg D."/>
            <person name="Zhao K."/>
            <person name="Won S.Y."/>
            <person name="Oh T.-J."/>
            <person name="Yu Y."/>
            <person name="Kim N.-H."/>
            <person name="Lee O.R."/>
            <person name="Lee T.-H."/>
            <person name="Bashyal P."/>
            <person name="Kim T.-S."/>
            <person name="Lee W.-H."/>
            <person name="Kawkins C."/>
            <person name="Kim C.-K."/>
            <person name="Kim J.S."/>
            <person name="Ahn B.O."/>
            <person name="Rhee S.Y."/>
            <person name="Sohng J.K."/>
        </authorList>
    </citation>
    <scope>NUCLEOTIDE SEQUENCE</scope>
    <source>
        <tissue evidence="2">Leaf</tissue>
    </source>
</reference>
<feature type="compositionally biased region" description="Basic and acidic residues" evidence="1">
    <location>
        <begin position="23"/>
        <end position="48"/>
    </location>
</feature>
<evidence type="ECO:0000313" key="3">
    <source>
        <dbReference type="Proteomes" id="UP000634136"/>
    </source>
</evidence>
<evidence type="ECO:0000313" key="2">
    <source>
        <dbReference type="EMBL" id="KAF7819174.1"/>
    </source>
</evidence>
<keyword evidence="3" id="KW-1185">Reference proteome</keyword>
<dbReference type="AlphaFoldDB" id="A0A834TD49"/>
<gene>
    <name evidence="2" type="ORF">G2W53_024629</name>
</gene>
<dbReference type="EMBL" id="JAAIUW010000008">
    <property type="protein sequence ID" value="KAF7819174.1"/>
    <property type="molecule type" value="Genomic_DNA"/>
</dbReference>